<organism evidence="1">
    <name type="scientific">Utricularia reniformis</name>
    <dbReference type="NCBI Taxonomy" id="192314"/>
    <lineage>
        <taxon>Eukaryota</taxon>
        <taxon>Viridiplantae</taxon>
        <taxon>Streptophyta</taxon>
        <taxon>Embryophyta</taxon>
        <taxon>Tracheophyta</taxon>
        <taxon>Spermatophyta</taxon>
        <taxon>Magnoliopsida</taxon>
        <taxon>eudicotyledons</taxon>
        <taxon>Gunneridae</taxon>
        <taxon>Pentapetalae</taxon>
        <taxon>asterids</taxon>
        <taxon>lamiids</taxon>
        <taxon>Lamiales</taxon>
        <taxon>Lentibulariaceae</taxon>
        <taxon>Utricularia</taxon>
    </lineage>
</organism>
<proteinExistence type="predicted"/>
<evidence type="ECO:0000313" key="1">
    <source>
        <dbReference type="EMBL" id="ART31296.1"/>
    </source>
</evidence>
<reference evidence="1" key="1">
    <citation type="submission" date="2017-03" db="EMBL/GenBank/DDBJ databases">
        <title>The mitochondrial genome of the carnivorous plant Utricularia reniformis (Lentibulariaceae): structure, comparative analysis and evolutionary landmarks.</title>
        <authorList>
            <person name="Silva S.R."/>
            <person name="Alvarenga D.O."/>
            <person name="Michael T.P."/>
            <person name="Miranda V.F.O."/>
            <person name="Varani A.M."/>
        </authorList>
    </citation>
    <scope>NUCLEOTIDE SEQUENCE</scope>
</reference>
<geneLocation type="mitochondrion" evidence="1"/>
<dbReference type="AlphaFoldDB" id="A0A1Y0B1G4"/>
<dbReference type="EMBL" id="KY774314">
    <property type="protein sequence ID" value="ART31296.1"/>
    <property type="molecule type" value="Genomic_DNA"/>
</dbReference>
<sequence length="46" mass="5352">MGLARRFKCFYLHFYVYLLGLSKPTGWAIKGILPLIPPFLSCYIRS</sequence>
<accession>A0A1Y0B1G4</accession>
<keyword evidence="1" id="KW-0496">Mitochondrion</keyword>
<protein>
    <submittedName>
        <fullName evidence="1">Uncharacterized protein</fullName>
    </submittedName>
</protein>
<name>A0A1Y0B1G4_9LAMI</name>
<gene>
    <name evidence="1" type="ORF">AEK19_MT1074</name>
</gene>